<dbReference type="GO" id="GO:0008270">
    <property type="term" value="F:zinc ion binding"/>
    <property type="evidence" value="ECO:0007669"/>
    <property type="project" value="UniProtKB-KW"/>
</dbReference>
<dbReference type="AlphaFoldDB" id="A0A165C6D9"/>
<dbReference type="PROSITE" id="PS01360">
    <property type="entry name" value="ZF_MYND_1"/>
    <property type="match status" value="1"/>
</dbReference>
<dbReference type="InterPro" id="IPR002893">
    <property type="entry name" value="Znf_MYND"/>
</dbReference>
<evidence type="ECO:0000256" key="3">
    <source>
        <dbReference type="ARBA" id="ARBA00022833"/>
    </source>
</evidence>
<dbReference type="Proteomes" id="UP000077266">
    <property type="component" value="Unassembled WGS sequence"/>
</dbReference>
<dbReference type="SUPFAM" id="SSF144232">
    <property type="entry name" value="HIT/MYND zinc finger-like"/>
    <property type="match status" value="1"/>
</dbReference>
<keyword evidence="8" id="KW-1185">Reference proteome</keyword>
<evidence type="ECO:0000256" key="5">
    <source>
        <dbReference type="SAM" id="MobiDB-lite"/>
    </source>
</evidence>
<feature type="region of interest" description="Disordered" evidence="5">
    <location>
        <begin position="278"/>
        <end position="302"/>
    </location>
</feature>
<evidence type="ECO:0000256" key="2">
    <source>
        <dbReference type="ARBA" id="ARBA00022771"/>
    </source>
</evidence>
<evidence type="ECO:0000256" key="4">
    <source>
        <dbReference type="PROSITE-ProRule" id="PRU00134"/>
    </source>
</evidence>
<evidence type="ECO:0000313" key="7">
    <source>
        <dbReference type="EMBL" id="KZV81904.1"/>
    </source>
</evidence>
<evidence type="ECO:0000313" key="8">
    <source>
        <dbReference type="Proteomes" id="UP000077266"/>
    </source>
</evidence>
<keyword evidence="3" id="KW-0862">Zinc</keyword>
<protein>
    <recommendedName>
        <fullName evidence="6">MYND-type domain-containing protein</fullName>
    </recommendedName>
</protein>
<feature type="domain" description="MYND-type" evidence="6">
    <location>
        <begin position="363"/>
        <end position="406"/>
    </location>
</feature>
<sequence>MEVPKPLIVVCDTLMGPGAWTMLDDLCGDLLRALHTRARVLRPATSNAFLDALKQKPRAVLLTEPEILKKNNPGSPHAALLAYTRAGGTTVICGPFSNNAEYDVMKRFYAAWGLQWTLGDYLRTTHAPAAAFQDEIELAKSYNVKAQLMHAPPDQRVYVPVENARQQSHVFAPVPVDAEQAAVVRGACGSGTLAFVGDVNCEVGSTRVCLWLAGLPIEEPPKAPVKGFSTFNVRVPRENARTLDGVPERTVAIGRGGSPFVWRLLVVEPNQTLSMMMLSSPPSLSDSEPRGSVTISGSRPGPLHPGGVPFSTPLAGPGWQLLWNELSRVGMVDRGGGVTIHGGGPVAMDMEVLVPVAERVRWCAGCSKWEKRGSKRFLRCSGCEARFYCSPKCQKEDWLFVHKSACRLLKDGKEAEAAQLIFRG</sequence>
<evidence type="ECO:0000256" key="1">
    <source>
        <dbReference type="ARBA" id="ARBA00022723"/>
    </source>
</evidence>
<dbReference type="Gene3D" id="6.10.140.2220">
    <property type="match status" value="1"/>
</dbReference>
<dbReference type="OrthoDB" id="245563at2759"/>
<proteinExistence type="predicted"/>
<organism evidence="7 8">
    <name type="scientific">Exidia glandulosa HHB12029</name>
    <dbReference type="NCBI Taxonomy" id="1314781"/>
    <lineage>
        <taxon>Eukaryota</taxon>
        <taxon>Fungi</taxon>
        <taxon>Dikarya</taxon>
        <taxon>Basidiomycota</taxon>
        <taxon>Agaricomycotina</taxon>
        <taxon>Agaricomycetes</taxon>
        <taxon>Auriculariales</taxon>
        <taxon>Exidiaceae</taxon>
        <taxon>Exidia</taxon>
    </lineage>
</organism>
<keyword evidence="2 4" id="KW-0863">Zinc-finger</keyword>
<dbReference type="PROSITE" id="PS50865">
    <property type="entry name" value="ZF_MYND_2"/>
    <property type="match status" value="1"/>
</dbReference>
<dbReference type="InParanoid" id="A0A165C6D9"/>
<name>A0A165C6D9_EXIGL</name>
<dbReference type="Pfam" id="PF01753">
    <property type="entry name" value="zf-MYND"/>
    <property type="match status" value="1"/>
</dbReference>
<reference evidence="7 8" key="1">
    <citation type="journal article" date="2016" name="Mol. Biol. Evol.">
        <title>Comparative Genomics of Early-Diverging Mushroom-Forming Fungi Provides Insights into the Origins of Lignocellulose Decay Capabilities.</title>
        <authorList>
            <person name="Nagy L.G."/>
            <person name="Riley R."/>
            <person name="Tritt A."/>
            <person name="Adam C."/>
            <person name="Daum C."/>
            <person name="Floudas D."/>
            <person name="Sun H."/>
            <person name="Yadav J.S."/>
            <person name="Pangilinan J."/>
            <person name="Larsson K.H."/>
            <person name="Matsuura K."/>
            <person name="Barry K."/>
            <person name="Labutti K."/>
            <person name="Kuo R."/>
            <person name="Ohm R.A."/>
            <person name="Bhattacharya S.S."/>
            <person name="Shirouzu T."/>
            <person name="Yoshinaga Y."/>
            <person name="Martin F.M."/>
            <person name="Grigoriev I.V."/>
            <person name="Hibbett D.S."/>
        </authorList>
    </citation>
    <scope>NUCLEOTIDE SEQUENCE [LARGE SCALE GENOMIC DNA]</scope>
    <source>
        <strain evidence="7 8">HHB12029</strain>
    </source>
</reference>
<accession>A0A165C6D9</accession>
<dbReference type="STRING" id="1314781.A0A165C6D9"/>
<gene>
    <name evidence="7" type="ORF">EXIGLDRAFT_779198</name>
</gene>
<evidence type="ECO:0000259" key="6">
    <source>
        <dbReference type="PROSITE" id="PS50865"/>
    </source>
</evidence>
<dbReference type="EMBL" id="KV426359">
    <property type="protein sequence ID" value="KZV81904.1"/>
    <property type="molecule type" value="Genomic_DNA"/>
</dbReference>
<keyword evidence="1" id="KW-0479">Metal-binding</keyword>